<evidence type="ECO:0000313" key="2">
    <source>
        <dbReference type="EMBL" id="UQY44703.1"/>
    </source>
</evidence>
<dbReference type="InterPro" id="IPR041492">
    <property type="entry name" value="HAD_2"/>
</dbReference>
<gene>
    <name evidence="2" type="ORF">K6958_03125</name>
</gene>
<dbReference type="InterPro" id="IPR023214">
    <property type="entry name" value="HAD_sf"/>
</dbReference>
<evidence type="ECO:0000256" key="1">
    <source>
        <dbReference type="ARBA" id="ARBA00022723"/>
    </source>
</evidence>
<sequence length="229" mass="25944">MMPQWEIKEIKAVLFDLDGVIIDSNQTIIDAWTKTAEEYGYKLSQRDIDNYIIGASHTFTLEHILPDQPEAVRKAFHRKVDRREEAASYALIKGVRRFISQLEKSEVRLGLVTSSWPGKVNTVLQQHQLNVFDCIITRNEVSRGKPDPLPYRTAIERLNIEPAFSLVFEDSNNGITSALAAGMNCIAVNNRTDKSLACITDFTEITVGQDNLLCRFYGENHGIGWRSKV</sequence>
<dbReference type="InterPro" id="IPR023198">
    <property type="entry name" value="PGP-like_dom2"/>
</dbReference>
<evidence type="ECO:0000313" key="3">
    <source>
        <dbReference type="Proteomes" id="UP001056635"/>
    </source>
</evidence>
<dbReference type="InterPro" id="IPR051806">
    <property type="entry name" value="HAD-like_SPP"/>
</dbReference>
<dbReference type="InterPro" id="IPR036412">
    <property type="entry name" value="HAD-like_sf"/>
</dbReference>
<keyword evidence="1" id="KW-0479">Metal-binding</keyword>
<dbReference type="Pfam" id="PF13419">
    <property type="entry name" value="HAD_2"/>
    <property type="match status" value="1"/>
</dbReference>
<dbReference type="InterPro" id="IPR006439">
    <property type="entry name" value="HAD-SF_hydro_IA"/>
</dbReference>
<dbReference type="SFLD" id="SFLDS00003">
    <property type="entry name" value="Haloacid_Dehalogenase"/>
    <property type="match status" value="1"/>
</dbReference>
<organism evidence="2 3">
    <name type="scientific">Mixta hanseatica</name>
    <dbReference type="NCBI Taxonomy" id="2872648"/>
    <lineage>
        <taxon>Bacteria</taxon>
        <taxon>Pseudomonadati</taxon>
        <taxon>Pseudomonadota</taxon>
        <taxon>Gammaproteobacteria</taxon>
        <taxon>Enterobacterales</taxon>
        <taxon>Erwiniaceae</taxon>
        <taxon>Mixta</taxon>
    </lineage>
</organism>
<protein>
    <submittedName>
        <fullName evidence="2">HAD family phosphatase</fullName>
    </submittedName>
</protein>
<accession>A0ABY4R8S6</accession>
<dbReference type="EMBL" id="CP082904">
    <property type="protein sequence ID" value="UQY44703.1"/>
    <property type="molecule type" value="Genomic_DNA"/>
</dbReference>
<dbReference type="PRINTS" id="PR00413">
    <property type="entry name" value="HADHALOGNASE"/>
</dbReference>
<dbReference type="PANTHER" id="PTHR43481">
    <property type="entry name" value="FRUCTOSE-1-PHOSPHATE PHOSPHATASE"/>
    <property type="match status" value="1"/>
</dbReference>
<reference evidence="2" key="1">
    <citation type="submission" date="2021-09" db="EMBL/GenBank/DDBJ databases">
        <title>First case of bloodstream infection caused by Mixta hanseatica sp. nov., a member of the Erwiniaceae family.</title>
        <authorList>
            <person name="Both A."/>
            <person name="Huang J."/>
            <person name="Wenzel P."/>
            <person name="Aepfelbacher M."/>
            <person name="Rohde H."/>
            <person name="Christner M."/>
            <person name="Hentschke M."/>
        </authorList>
    </citation>
    <scope>NUCLEOTIDE SEQUENCE</scope>
    <source>
        <strain evidence="2">X22927</strain>
    </source>
</reference>
<dbReference type="SUPFAM" id="SSF56784">
    <property type="entry name" value="HAD-like"/>
    <property type="match status" value="1"/>
</dbReference>
<keyword evidence="3" id="KW-1185">Reference proteome</keyword>
<dbReference type="SFLD" id="SFLDG01129">
    <property type="entry name" value="C1.5:_HAD__Beta-PGM__Phosphata"/>
    <property type="match status" value="1"/>
</dbReference>
<dbReference type="RefSeq" id="WP_249893295.1">
    <property type="nucleotide sequence ID" value="NZ_CP082904.1"/>
</dbReference>
<dbReference type="CDD" id="cd07505">
    <property type="entry name" value="HAD_BPGM-like"/>
    <property type="match status" value="1"/>
</dbReference>
<name>A0ABY4R8S6_9GAMM</name>
<dbReference type="Proteomes" id="UP001056635">
    <property type="component" value="Chromosome"/>
</dbReference>
<dbReference type="PANTHER" id="PTHR43481:SF4">
    <property type="entry name" value="GLYCEROL-1-PHOSPHATE PHOSPHOHYDROLASE 1-RELATED"/>
    <property type="match status" value="1"/>
</dbReference>
<dbReference type="Gene3D" id="1.10.150.240">
    <property type="entry name" value="Putative phosphatase, domain 2"/>
    <property type="match status" value="1"/>
</dbReference>
<proteinExistence type="predicted"/>
<dbReference type="Gene3D" id="3.40.50.1000">
    <property type="entry name" value="HAD superfamily/HAD-like"/>
    <property type="match status" value="1"/>
</dbReference>
<dbReference type="NCBIfam" id="TIGR01509">
    <property type="entry name" value="HAD-SF-IA-v3"/>
    <property type="match status" value="1"/>
</dbReference>